<comment type="caution">
    <text evidence="2">The sequence shown here is derived from an EMBL/GenBank/DDBJ whole genome shotgun (WGS) entry which is preliminary data.</text>
</comment>
<feature type="domain" description="YjiS-like" evidence="1">
    <location>
        <begin position="50"/>
        <end position="84"/>
    </location>
</feature>
<organism evidence="2 3">
    <name type="scientific">Bosea caraganae</name>
    <dbReference type="NCBI Taxonomy" id="2763117"/>
    <lineage>
        <taxon>Bacteria</taxon>
        <taxon>Pseudomonadati</taxon>
        <taxon>Pseudomonadota</taxon>
        <taxon>Alphaproteobacteria</taxon>
        <taxon>Hyphomicrobiales</taxon>
        <taxon>Boseaceae</taxon>
        <taxon>Bosea</taxon>
    </lineage>
</organism>
<dbReference type="Proteomes" id="UP000255207">
    <property type="component" value="Unassembled WGS sequence"/>
</dbReference>
<dbReference type="Pfam" id="PF06568">
    <property type="entry name" value="YjiS-like"/>
    <property type="match status" value="1"/>
</dbReference>
<proteinExistence type="predicted"/>
<dbReference type="AlphaFoldDB" id="A0A370KXH7"/>
<accession>A0A370KXH7</accession>
<dbReference type="InterPro" id="IPR009506">
    <property type="entry name" value="YjiS-like"/>
</dbReference>
<dbReference type="RefSeq" id="WP_114832809.1">
    <property type="nucleotide sequence ID" value="NZ_QQTO01000032.1"/>
</dbReference>
<sequence length="109" mass="12252">MTYQLHQNLTVPGRRPRVRYGALPGAAAKSEPMFPARMSTRLAALRARFAALFQALRQRSTIAHLTALSDEQLRDIGLTRAELRSATARHSGAVEELSRCRDRHIEAMR</sequence>
<protein>
    <submittedName>
        <fullName evidence="2">DUF1127 domain-containing protein</fullName>
    </submittedName>
</protein>
<dbReference type="EMBL" id="QQTP01000031">
    <property type="protein sequence ID" value="RDJ19670.1"/>
    <property type="molecule type" value="Genomic_DNA"/>
</dbReference>
<name>A0A370KXH7_9HYPH</name>
<reference evidence="3" key="1">
    <citation type="submission" date="2018-07" db="EMBL/GenBank/DDBJ databases">
        <authorList>
            <person name="Safronova V.I."/>
            <person name="Chirak E.R."/>
            <person name="Sazanova A.L."/>
        </authorList>
    </citation>
    <scope>NUCLEOTIDE SEQUENCE [LARGE SCALE GENOMIC DNA]</scope>
    <source>
        <strain evidence="3">RCAM04685</strain>
    </source>
</reference>
<evidence type="ECO:0000313" key="2">
    <source>
        <dbReference type="EMBL" id="RDJ19670.1"/>
    </source>
</evidence>
<keyword evidence="3" id="KW-1185">Reference proteome</keyword>
<evidence type="ECO:0000259" key="1">
    <source>
        <dbReference type="Pfam" id="PF06568"/>
    </source>
</evidence>
<evidence type="ECO:0000313" key="3">
    <source>
        <dbReference type="Proteomes" id="UP000255207"/>
    </source>
</evidence>
<gene>
    <name evidence="2" type="ORF">DWE98_28510</name>
</gene>